<keyword evidence="3" id="KW-0732">Signal</keyword>
<keyword evidence="2" id="KW-0472">Membrane</keyword>
<dbReference type="SUPFAM" id="SSF48239">
    <property type="entry name" value="Terpenoid cyclases/Protein prenyltransferases"/>
    <property type="match status" value="1"/>
</dbReference>
<feature type="domain" description="Squalene cyclase C-terminal" evidence="4">
    <location>
        <begin position="68"/>
        <end position="160"/>
    </location>
</feature>
<dbReference type="AlphaFoldDB" id="A0AAU8JUB8"/>
<dbReference type="RefSeq" id="WP_354640041.1">
    <property type="nucleotide sequence ID" value="NZ_CP159872.1"/>
</dbReference>
<gene>
    <name evidence="5" type="ORF">ABWK59_10945</name>
</gene>
<evidence type="ECO:0000256" key="2">
    <source>
        <dbReference type="SAM" id="Phobius"/>
    </source>
</evidence>
<evidence type="ECO:0000313" key="5">
    <source>
        <dbReference type="EMBL" id="XCM79410.1"/>
    </source>
</evidence>
<protein>
    <submittedName>
        <fullName evidence="5">Prenyltransferase/squalene oxidase repeat-containing protein</fullName>
    </submittedName>
</protein>
<feature type="chain" id="PRO_5043583019" evidence="3">
    <location>
        <begin position="38"/>
        <end position="434"/>
    </location>
</feature>
<evidence type="ECO:0000256" key="1">
    <source>
        <dbReference type="ARBA" id="ARBA00022723"/>
    </source>
</evidence>
<proteinExistence type="predicted"/>
<evidence type="ECO:0000256" key="3">
    <source>
        <dbReference type="SAM" id="SignalP"/>
    </source>
</evidence>
<keyword evidence="1" id="KW-0479">Metal-binding</keyword>
<keyword evidence="2" id="KW-1133">Transmembrane helix</keyword>
<dbReference type="InterPro" id="IPR008930">
    <property type="entry name" value="Terpenoid_cyclase/PrenylTrfase"/>
</dbReference>
<reference evidence="5" key="1">
    <citation type="submission" date="2024-06" db="EMBL/GenBank/DDBJ databases">
        <title>The genome sequences of Kitasatospora sp. strain HUAS MG31.</title>
        <authorList>
            <person name="Mo P."/>
        </authorList>
    </citation>
    <scope>NUCLEOTIDE SEQUENCE</scope>
    <source>
        <strain evidence="5">HUAS MG31</strain>
    </source>
</reference>
<evidence type="ECO:0000259" key="4">
    <source>
        <dbReference type="Pfam" id="PF13243"/>
    </source>
</evidence>
<feature type="transmembrane region" description="Helical" evidence="2">
    <location>
        <begin position="406"/>
        <end position="425"/>
    </location>
</feature>
<name>A0AAU8JUB8_9ACTN</name>
<accession>A0AAU8JUB8</accession>
<dbReference type="InterPro" id="IPR032696">
    <property type="entry name" value="SQ_cyclase_C"/>
</dbReference>
<dbReference type="Gene3D" id="1.50.10.20">
    <property type="match status" value="1"/>
</dbReference>
<dbReference type="EMBL" id="CP159872">
    <property type="protein sequence ID" value="XCM79410.1"/>
    <property type="molecule type" value="Genomic_DNA"/>
</dbReference>
<feature type="signal peptide" evidence="3">
    <location>
        <begin position="1"/>
        <end position="37"/>
    </location>
</feature>
<dbReference type="GO" id="GO:0046872">
    <property type="term" value="F:metal ion binding"/>
    <property type="evidence" value="ECO:0007669"/>
    <property type="project" value="UniProtKB-KW"/>
</dbReference>
<dbReference type="Pfam" id="PF13243">
    <property type="entry name" value="SQHop_cyclase_C"/>
    <property type="match status" value="1"/>
</dbReference>
<dbReference type="CDD" id="cd00688">
    <property type="entry name" value="ISOPREN_C2_like"/>
    <property type="match status" value="1"/>
</dbReference>
<organism evidence="5">
    <name type="scientific">Kitasatospora camelliae</name>
    <dbReference type="NCBI Taxonomy" id="3156397"/>
    <lineage>
        <taxon>Bacteria</taxon>
        <taxon>Bacillati</taxon>
        <taxon>Actinomycetota</taxon>
        <taxon>Actinomycetes</taxon>
        <taxon>Kitasatosporales</taxon>
        <taxon>Streptomycetaceae</taxon>
        <taxon>Kitasatospora</taxon>
    </lineage>
</organism>
<sequence length="434" mass="42493">MTAQKGTPPTMLTSARAAAAALAGLLLAGTVCAPALADETTPAATASPSPAPTAPAALFGKGDPQYDGVWRQSLALTALARHQAKPAESAVAWLTAQQCTDGGWPSFRADASVACDPKKEDSNATAVAVQALVALGGHQERVGKAVRWLKEVQNADGSWAFNPGDPGDANSTGLAVDALLAAGTDPAQVARGGRNAYDALSSFQLGCASAPEKRGAFAYQPEPDGSLKANMQATAPAAFAAAGGRLPLGAPAAAKGAPAQAPACAEGSSDRTVPHADSAEAGAAYLAAQLGAGGGHLVLDTPGATPGPDFNSTAWAALALIQAGHADQAAPAVGFLTANGRGWAAGPEGTNVAAAATLLLVADATGQDPKNVGGTDLVGLLAAAGPDSSSAAAVAPAKKKGGPSTLWVVGVGLLIGVGGGLLLSLQRNRRSPGA</sequence>
<dbReference type="KEGG" id="kcm:ABWK59_10945"/>
<keyword evidence="2" id="KW-0812">Transmembrane</keyword>